<name>A0ABV5INF2_9ACTN</name>
<comment type="caution">
    <text evidence="1">The sequence shown here is derived from an EMBL/GenBank/DDBJ whole genome shotgun (WGS) entry which is preliminary data.</text>
</comment>
<sequence length="246" mass="27665">MEFLRRRSRTAEAAPTLVGVFMDRLDTVNAGLAFDVRIRIEWRRDLFAPGAPATPRMIAHTVRGIVAATVKETSVLRTQDAEEKTDAMLRSRLPVQGEGFEVLRASVTLKADEETIHAAKQIERLLHEQELDKLARRQVKARADFLREVIFADPASAYVYTLLEVPQRAGGSVKDVNIDEMVRRVNEWNPESRWVVIAQVLTDFVSSLTESGRKDLLKVFSTAINTLGTAEQSEALSRAMHLTEDH</sequence>
<evidence type="ECO:0000313" key="2">
    <source>
        <dbReference type="Proteomes" id="UP001589647"/>
    </source>
</evidence>
<dbReference type="Proteomes" id="UP001589647">
    <property type="component" value="Unassembled WGS sequence"/>
</dbReference>
<reference evidence="1 2" key="1">
    <citation type="submission" date="2024-09" db="EMBL/GenBank/DDBJ databases">
        <authorList>
            <person name="Sun Q."/>
            <person name="Mori K."/>
        </authorList>
    </citation>
    <scope>NUCLEOTIDE SEQUENCE [LARGE SCALE GENOMIC DNA]</scope>
    <source>
        <strain evidence="1 2">CCM 3426</strain>
    </source>
</reference>
<protein>
    <submittedName>
        <fullName evidence="1">Uncharacterized protein</fullName>
    </submittedName>
</protein>
<organism evidence="1 2">
    <name type="scientific">Nonomuraea spiralis</name>
    <dbReference type="NCBI Taxonomy" id="46182"/>
    <lineage>
        <taxon>Bacteria</taxon>
        <taxon>Bacillati</taxon>
        <taxon>Actinomycetota</taxon>
        <taxon>Actinomycetes</taxon>
        <taxon>Streptosporangiales</taxon>
        <taxon>Streptosporangiaceae</taxon>
        <taxon>Nonomuraea</taxon>
    </lineage>
</organism>
<dbReference type="EMBL" id="JBHMEI010000034">
    <property type="protein sequence ID" value="MFB9206076.1"/>
    <property type="molecule type" value="Genomic_DNA"/>
</dbReference>
<keyword evidence="2" id="KW-1185">Reference proteome</keyword>
<accession>A0ABV5INF2</accession>
<gene>
    <name evidence="1" type="ORF">ACFFV7_33125</name>
</gene>
<dbReference type="RefSeq" id="WP_189654005.1">
    <property type="nucleotide sequence ID" value="NZ_BMRC01000053.1"/>
</dbReference>
<proteinExistence type="predicted"/>
<evidence type="ECO:0000313" key="1">
    <source>
        <dbReference type="EMBL" id="MFB9206076.1"/>
    </source>
</evidence>